<dbReference type="CDD" id="cd01127">
    <property type="entry name" value="TrwB_TraG_TraD_VirD4"/>
    <property type="match status" value="1"/>
</dbReference>
<dbReference type="Pfam" id="PF01935">
    <property type="entry name" value="DUF87"/>
    <property type="match status" value="1"/>
</dbReference>
<feature type="domain" description="DUF8128" evidence="3">
    <location>
        <begin position="9"/>
        <end position="279"/>
    </location>
</feature>
<comment type="caution">
    <text evidence="4">The sequence shown here is derived from an EMBL/GenBank/DDBJ whole genome shotgun (WGS) entry which is preliminary data.</text>
</comment>
<proteinExistence type="predicted"/>
<dbReference type="InterPro" id="IPR051162">
    <property type="entry name" value="T4SS_component"/>
</dbReference>
<dbReference type="AlphaFoldDB" id="A0A1F4UQ23"/>
<evidence type="ECO:0000259" key="3">
    <source>
        <dbReference type="Pfam" id="PF26449"/>
    </source>
</evidence>
<dbReference type="InterPro" id="IPR027417">
    <property type="entry name" value="P-loop_NTPase"/>
</dbReference>
<sequence>MKFLLAKVPHNNEYTYEQGLALISSLVSKASSRKIFLFSKPNSPIYSFNIISINQNIYFIIGTNESELIHLKNQLLAQYGKADIIDLESFEKIANVNFENVQFAELNLAKSGNLPIKTMIGFVDVDPLGSVLSSMSRSPDPKALFWIQIILTPANSNWQKKASARINAINASEIKSQRMQAENMLIQEKVKHYGFTANIRLIADSTTNINYMSGAFSLFSEPSGNYLTLKKTNIFNRTKLLNAISSHSPYGTSSLLNALEIATLWHLPSGNLNIPNIKWGKKLQLDPPEDLPIARETSTDEEKKDITFIGKVSYKNREHIFGIRAKDRLRHVYIVGKTGTGKSWFIDNMAIEDIRKGNGVAVLDPHGDAIDHILEYIPKSRINDVCYFNPADPDYAYPLNILEVKSSHQKELIVSGIIAIFYKLYSESWGPRLEHILRNVLFTLVQAENATLVDIINILHDKKYRDNILKNVDDPQLHKFWKNEYEALSEKFIGEAISSILNKVGQFVTSPLIRKIIDHKKSKVIISDLMDNKKIFLADLSQGKIGEDNATLLGSMLITQIQIAAMNRAFLEEDKRVPFYLYVDEFQNFATSSFTKILSEARKYKLGLTLANQYITQIDENVMGAILGNVGTIACFNVGAKDSEILYKEFGTDIEASDLTTLDSYQMIIKMMISSVSANAFTYYSLPLPKNKSGHREKIIEHSRKTYGIRIN</sequence>
<reference evidence="4 5" key="1">
    <citation type="journal article" date="2016" name="Nat. Commun.">
        <title>Thousands of microbial genomes shed light on interconnected biogeochemical processes in an aquifer system.</title>
        <authorList>
            <person name="Anantharaman K."/>
            <person name="Brown C.T."/>
            <person name="Hug L.A."/>
            <person name="Sharon I."/>
            <person name="Castelle C.J."/>
            <person name="Probst A.J."/>
            <person name="Thomas B.C."/>
            <person name="Singh A."/>
            <person name="Wilkins M.J."/>
            <person name="Karaoz U."/>
            <person name="Brodie E.L."/>
            <person name="Williams K.H."/>
            <person name="Hubbard S.S."/>
            <person name="Banfield J.F."/>
        </authorList>
    </citation>
    <scope>NUCLEOTIDE SEQUENCE [LARGE SCALE GENOMIC DNA]</scope>
</reference>
<evidence type="ECO:0000313" key="5">
    <source>
        <dbReference type="Proteomes" id="UP000176444"/>
    </source>
</evidence>
<dbReference type="InterPro" id="IPR002789">
    <property type="entry name" value="HerA_central"/>
</dbReference>
<feature type="domain" description="TraD/TraG TraM recognition site" evidence="2">
    <location>
        <begin position="578"/>
        <end position="641"/>
    </location>
</feature>
<dbReference type="Gene3D" id="3.40.50.300">
    <property type="entry name" value="P-loop containing nucleotide triphosphate hydrolases"/>
    <property type="match status" value="2"/>
</dbReference>
<dbReference type="PANTHER" id="PTHR30121:SF11">
    <property type="entry name" value="AAA+ ATPASE DOMAIN-CONTAINING PROTEIN"/>
    <property type="match status" value="1"/>
</dbReference>
<name>A0A1F4UQ23_UNCKA</name>
<dbReference type="PANTHER" id="PTHR30121">
    <property type="entry name" value="UNCHARACTERIZED PROTEIN YJGR-RELATED"/>
    <property type="match status" value="1"/>
</dbReference>
<dbReference type="Pfam" id="PF26449">
    <property type="entry name" value="DUF8128"/>
    <property type="match status" value="1"/>
</dbReference>
<evidence type="ECO:0000259" key="2">
    <source>
        <dbReference type="Pfam" id="PF12696"/>
    </source>
</evidence>
<dbReference type="InterPro" id="IPR058441">
    <property type="entry name" value="DUF8128"/>
</dbReference>
<evidence type="ECO:0008006" key="6">
    <source>
        <dbReference type="Google" id="ProtNLM"/>
    </source>
</evidence>
<organism evidence="4 5">
    <name type="scientific">candidate division WWE3 bacterium RIFCSPHIGHO2_01_FULL_35_17</name>
    <dbReference type="NCBI Taxonomy" id="1802614"/>
    <lineage>
        <taxon>Bacteria</taxon>
        <taxon>Katanobacteria</taxon>
    </lineage>
</organism>
<dbReference type="Proteomes" id="UP000176444">
    <property type="component" value="Unassembled WGS sequence"/>
</dbReference>
<dbReference type="InterPro" id="IPR032689">
    <property type="entry name" value="TraG-D_C"/>
</dbReference>
<gene>
    <name evidence="4" type="ORF">A2713_01605</name>
</gene>
<dbReference type="SUPFAM" id="SSF52540">
    <property type="entry name" value="P-loop containing nucleoside triphosphate hydrolases"/>
    <property type="match status" value="1"/>
</dbReference>
<evidence type="ECO:0000313" key="4">
    <source>
        <dbReference type="EMBL" id="OGC46890.1"/>
    </source>
</evidence>
<evidence type="ECO:0000259" key="1">
    <source>
        <dbReference type="Pfam" id="PF01935"/>
    </source>
</evidence>
<dbReference type="EMBL" id="MEUX01000027">
    <property type="protein sequence ID" value="OGC46890.1"/>
    <property type="molecule type" value="Genomic_DNA"/>
</dbReference>
<protein>
    <recommendedName>
        <fullName evidence="6">Type IV secretion system coupling protein TraD DNA-binding domain-containing protein</fullName>
    </recommendedName>
</protein>
<accession>A0A1F4UQ23</accession>
<feature type="domain" description="Helicase HerA central" evidence="1">
    <location>
        <begin position="321"/>
        <end position="550"/>
    </location>
</feature>
<dbReference type="Pfam" id="PF12696">
    <property type="entry name" value="TraG-D_C"/>
    <property type="match status" value="1"/>
</dbReference>